<feature type="region of interest" description="Disordered" evidence="1">
    <location>
        <begin position="159"/>
        <end position="180"/>
    </location>
</feature>
<gene>
    <name evidence="2" type="ORF">F3Y22_tig00112634pilonHSYRG00041</name>
</gene>
<sequence>MATNTVAMPPNFPKCEAISKGYNFASTWEQNARLTEQQQGAILMLSHAIAERPYPANLAQERTSGQDTGLFVCTKANNFGDSGAIEAILVNTNQANNFGDSGAIEAILVNTNQVTAVKVALSSGTRNKKIDSVMAKPLKEQAFATPEKVAELVRKVNSAVQQEPSTGDSEDEALFTEPNNTDNSFKPIKRVLDDSDSLAGFCTMNQDDCLYLCWTIIVEAHIQVQSLLKSEYSTEEKSTISMVDIQELEAQLDNLV</sequence>
<protein>
    <submittedName>
        <fullName evidence="2">Sec34-like family protein isoform 2</fullName>
    </submittedName>
</protein>
<reference evidence="2" key="1">
    <citation type="submission" date="2019-09" db="EMBL/GenBank/DDBJ databases">
        <title>Draft genome information of white flower Hibiscus syriacus.</title>
        <authorList>
            <person name="Kim Y.-M."/>
        </authorList>
    </citation>
    <scope>NUCLEOTIDE SEQUENCE [LARGE SCALE GENOMIC DNA]</scope>
    <source>
        <strain evidence="2">YM2019G1</strain>
    </source>
</reference>
<accession>A0A6A2WUU4</accession>
<comment type="caution">
    <text evidence="2">The sequence shown here is derived from an EMBL/GenBank/DDBJ whole genome shotgun (WGS) entry which is preliminary data.</text>
</comment>
<dbReference type="GO" id="GO:0006886">
    <property type="term" value="P:intracellular protein transport"/>
    <property type="evidence" value="ECO:0007669"/>
    <property type="project" value="InterPro"/>
</dbReference>
<dbReference type="InterPro" id="IPR007265">
    <property type="entry name" value="COG_su3"/>
</dbReference>
<dbReference type="EMBL" id="VEPZ02001621">
    <property type="protein sequence ID" value="KAE8665303.1"/>
    <property type="molecule type" value="Genomic_DNA"/>
</dbReference>
<proteinExistence type="predicted"/>
<dbReference type="GO" id="GO:0007030">
    <property type="term" value="P:Golgi organization"/>
    <property type="evidence" value="ECO:0007669"/>
    <property type="project" value="TreeGrafter"/>
</dbReference>
<dbReference type="GO" id="GO:0016020">
    <property type="term" value="C:membrane"/>
    <property type="evidence" value="ECO:0007669"/>
    <property type="project" value="InterPro"/>
</dbReference>
<dbReference type="GO" id="GO:0006891">
    <property type="term" value="P:intra-Golgi vesicle-mediated transport"/>
    <property type="evidence" value="ECO:0007669"/>
    <property type="project" value="TreeGrafter"/>
</dbReference>
<evidence type="ECO:0000256" key="1">
    <source>
        <dbReference type="SAM" id="MobiDB-lite"/>
    </source>
</evidence>
<dbReference type="PANTHER" id="PTHR13302:SF8">
    <property type="entry name" value="CONSERVED OLIGOMERIC GOLGI COMPLEX SUBUNIT 3"/>
    <property type="match status" value="1"/>
</dbReference>
<keyword evidence="3" id="KW-1185">Reference proteome</keyword>
<name>A0A6A2WUU4_HIBSY</name>
<dbReference type="GO" id="GO:0005801">
    <property type="term" value="C:cis-Golgi network"/>
    <property type="evidence" value="ECO:0007669"/>
    <property type="project" value="InterPro"/>
</dbReference>
<dbReference type="PANTHER" id="PTHR13302">
    <property type="entry name" value="CONSERVED OLIGOMERIC GOLGI COMPLEX COMPONENT 3"/>
    <property type="match status" value="1"/>
</dbReference>
<evidence type="ECO:0000313" key="2">
    <source>
        <dbReference type="EMBL" id="KAE8665303.1"/>
    </source>
</evidence>
<organism evidence="2 3">
    <name type="scientific">Hibiscus syriacus</name>
    <name type="common">Rose of Sharon</name>
    <dbReference type="NCBI Taxonomy" id="106335"/>
    <lineage>
        <taxon>Eukaryota</taxon>
        <taxon>Viridiplantae</taxon>
        <taxon>Streptophyta</taxon>
        <taxon>Embryophyta</taxon>
        <taxon>Tracheophyta</taxon>
        <taxon>Spermatophyta</taxon>
        <taxon>Magnoliopsida</taxon>
        <taxon>eudicotyledons</taxon>
        <taxon>Gunneridae</taxon>
        <taxon>Pentapetalae</taxon>
        <taxon>rosids</taxon>
        <taxon>malvids</taxon>
        <taxon>Malvales</taxon>
        <taxon>Malvaceae</taxon>
        <taxon>Malvoideae</taxon>
        <taxon>Hibiscus</taxon>
    </lineage>
</organism>
<dbReference type="GO" id="GO:0017119">
    <property type="term" value="C:Golgi transport complex"/>
    <property type="evidence" value="ECO:0007669"/>
    <property type="project" value="TreeGrafter"/>
</dbReference>
<dbReference type="Proteomes" id="UP000436088">
    <property type="component" value="Unassembled WGS sequence"/>
</dbReference>
<evidence type="ECO:0000313" key="3">
    <source>
        <dbReference type="Proteomes" id="UP000436088"/>
    </source>
</evidence>
<dbReference type="AlphaFoldDB" id="A0A6A2WUU4"/>